<evidence type="ECO:0000313" key="1">
    <source>
        <dbReference type="EMBL" id="KAH3688918.1"/>
    </source>
</evidence>
<reference evidence="1" key="1">
    <citation type="journal article" date="2021" name="Open Biol.">
        <title>Shared evolutionary footprints suggest mitochondrial oxidative damage underlies multiple complex I losses in fungi.</title>
        <authorList>
            <person name="Schikora-Tamarit M.A."/>
            <person name="Marcet-Houben M."/>
            <person name="Nosek J."/>
            <person name="Gabaldon T."/>
        </authorList>
    </citation>
    <scope>NUCLEOTIDE SEQUENCE</scope>
    <source>
        <strain evidence="1">CBS2887</strain>
    </source>
</reference>
<proteinExistence type="predicted"/>
<gene>
    <name evidence="1" type="ORF">WICPIJ_000091</name>
</gene>
<organism evidence="1 2">
    <name type="scientific">Wickerhamomyces pijperi</name>
    <name type="common">Yeast</name>
    <name type="synonym">Pichia pijperi</name>
    <dbReference type="NCBI Taxonomy" id="599730"/>
    <lineage>
        <taxon>Eukaryota</taxon>
        <taxon>Fungi</taxon>
        <taxon>Dikarya</taxon>
        <taxon>Ascomycota</taxon>
        <taxon>Saccharomycotina</taxon>
        <taxon>Saccharomycetes</taxon>
        <taxon>Phaffomycetales</taxon>
        <taxon>Wickerhamomycetaceae</taxon>
        <taxon>Wickerhamomyces</taxon>
    </lineage>
</organism>
<accession>A0A9P8QEI0</accession>
<keyword evidence="2" id="KW-1185">Reference proteome</keyword>
<reference evidence="1" key="2">
    <citation type="submission" date="2021-01" db="EMBL/GenBank/DDBJ databases">
        <authorList>
            <person name="Schikora-Tamarit M.A."/>
        </authorList>
    </citation>
    <scope>NUCLEOTIDE SEQUENCE</scope>
    <source>
        <strain evidence="1">CBS2887</strain>
    </source>
</reference>
<dbReference type="EMBL" id="JAEUBG010000056">
    <property type="protein sequence ID" value="KAH3688918.1"/>
    <property type="molecule type" value="Genomic_DNA"/>
</dbReference>
<sequence>MHNNTTTNSLPLTTTLTTVSLTSTSLTGEQVLWQGSSGVSVTFTLSGLSVSLSSLQLGHSVGLVSQGTVVDTVVQSVGLVGRLLVVGGAGLVVHNVGTGWSVSGFGNLGVLLVDQRGGVVAQGLQVGLHLVEGLGQLGTRHGTTVLQGLSVSGGVDHLLLLVSDPSGLFLHLLDIFVLGVKVVFRVVETFLLQSLFFLFQGLQLGGNVGVEEIVNVTAVEDFWHLVVLPLVVFQQVLVLQVDVVHTGTPVLFFNVTGQLTSVWIGDVVLGEGLDGVWDVGFSLEVVSWGRLGDVDLVENVVDTGSALQLLLDSGGQQLLTGLVSDSHHVVLLVTGGGHDLDSFVALDHFLEQVLSFLGQVFRLQDIGLIYDDQDGLVGEQRLDGVEQLDLVLDGEATLLGDIHEDTWGIDGLESQVLVVKVPNVQGLGGEGVWLHLDIGLGDASQERRLTDVRVPTDQQGSGVRINGRQSTQVLSDLFQIGKRVLQLLNNGGHSTQGGSLQLLTLEKRLTKLQQSDVISGHLLDQSLSSGHSS</sequence>
<protein>
    <submittedName>
        <fullName evidence="1">Uncharacterized protein</fullName>
    </submittedName>
</protein>
<name>A0A9P8QEI0_WICPI</name>
<evidence type="ECO:0000313" key="2">
    <source>
        <dbReference type="Proteomes" id="UP000774326"/>
    </source>
</evidence>
<dbReference type="AlphaFoldDB" id="A0A9P8QEI0"/>
<comment type="caution">
    <text evidence="1">The sequence shown here is derived from an EMBL/GenBank/DDBJ whole genome shotgun (WGS) entry which is preliminary data.</text>
</comment>
<dbReference type="Proteomes" id="UP000774326">
    <property type="component" value="Unassembled WGS sequence"/>
</dbReference>